<reference evidence="6" key="1">
    <citation type="submission" date="2021-12" db="EMBL/GenBank/DDBJ databases">
        <title>Discovery of the Pendulisporaceae a myxobacterial family with distinct sporulation behavior and unique specialized metabolism.</title>
        <authorList>
            <person name="Garcia R."/>
            <person name="Popoff A."/>
            <person name="Bader C.D."/>
            <person name="Loehr J."/>
            <person name="Walesch S."/>
            <person name="Walt C."/>
            <person name="Boldt J."/>
            <person name="Bunk B."/>
            <person name="Haeckl F.J.F.P.J."/>
            <person name="Gunesch A.P."/>
            <person name="Birkelbach J."/>
            <person name="Nuebel U."/>
            <person name="Pietschmann T."/>
            <person name="Bach T."/>
            <person name="Mueller R."/>
        </authorList>
    </citation>
    <scope>NUCLEOTIDE SEQUENCE</scope>
    <source>
        <strain evidence="6">MSr11367</strain>
    </source>
</reference>
<dbReference type="PROSITE" id="PS00941">
    <property type="entry name" value="CARBOXYLESTERASE_B_2"/>
    <property type="match status" value="1"/>
</dbReference>
<dbReference type="EC" id="3.1.1.-" evidence="3"/>
<evidence type="ECO:0000313" key="7">
    <source>
        <dbReference type="Proteomes" id="UP001374803"/>
    </source>
</evidence>
<dbReference type="RefSeq" id="WP_394830125.1">
    <property type="nucleotide sequence ID" value="NZ_CP089929.1"/>
</dbReference>
<dbReference type="PROSITE" id="PS00122">
    <property type="entry name" value="CARBOXYLESTERASE_B_1"/>
    <property type="match status" value="1"/>
</dbReference>
<dbReference type="InterPro" id="IPR019819">
    <property type="entry name" value="Carboxylesterase_B_CS"/>
</dbReference>
<feature type="region of interest" description="Disordered" evidence="4">
    <location>
        <begin position="1"/>
        <end position="20"/>
    </location>
</feature>
<evidence type="ECO:0000256" key="2">
    <source>
        <dbReference type="ARBA" id="ARBA00022801"/>
    </source>
</evidence>
<dbReference type="Proteomes" id="UP001374803">
    <property type="component" value="Chromosome"/>
</dbReference>
<evidence type="ECO:0000256" key="4">
    <source>
        <dbReference type="SAM" id="MobiDB-lite"/>
    </source>
</evidence>
<evidence type="ECO:0000313" key="6">
    <source>
        <dbReference type="EMBL" id="WXB00523.1"/>
    </source>
</evidence>
<evidence type="ECO:0000259" key="5">
    <source>
        <dbReference type="Pfam" id="PF00135"/>
    </source>
</evidence>
<dbReference type="EMBL" id="CP089983">
    <property type="protein sequence ID" value="WXB00523.1"/>
    <property type="molecule type" value="Genomic_DNA"/>
</dbReference>
<proteinExistence type="inferred from homology"/>
<comment type="similarity">
    <text evidence="1 3">Belongs to the type-B carboxylesterase/lipase family.</text>
</comment>
<dbReference type="InterPro" id="IPR050309">
    <property type="entry name" value="Type-B_Carboxylest/Lipase"/>
</dbReference>
<evidence type="ECO:0000256" key="1">
    <source>
        <dbReference type="ARBA" id="ARBA00005964"/>
    </source>
</evidence>
<dbReference type="Gene3D" id="3.40.50.1820">
    <property type="entry name" value="alpha/beta hydrolase"/>
    <property type="match status" value="1"/>
</dbReference>
<dbReference type="Pfam" id="PF00135">
    <property type="entry name" value="COesterase"/>
    <property type="match status" value="2"/>
</dbReference>
<gene>
    <name evidence="6" type="ORF">LVJ94_26820</name>
</gene>
<dbReference type="InterPro" id="IPR002018">
    <property type="entry name" value="CarbesteraseB"/>
</dbReference>
<dbReference type="PANTHER" id="PTHR11559">
    <property type="entry name" value="CARBOXYLESTERASE"/>
    <property type="match status" value="1"/>
</dbReference>
<accession>A0ABZ2KS23</accession>
<dbReference type="SUPFAM" id="SSF53474">
    <property type="entry name" value="alpha/beta-Hydrolases"/>
    <property type="match status" value="1"/>
</dbReference>
<evidence type="ECO:0000256" key="3">
    <source>
        <dbReference type="RuleBase" id="RU361235"/>
    </source>
</evidence>
<dbReference type="InterPro" id="IPR029058">
    <property type="entry name" value="AB_hydrolase_fold"/>
</dbReference>
<dbReference type="InterPro" id="IPR019826">
    <property type="entry name" value="Carboxylesterase_B_AS"/>
</dbReference>
<keyword evidence="7" id="KW-1185">Reference proteome</keyword>
<keyword evidence="2 3" id="KW-0378">Hydrolase</keyword>
<feature type="domain" description="Carboxylesterase type B" evidence="5">
    <location>
        <begin position="12"/>
        <end position="335"/>
    </location>
</feature>
<protein>
    <recommendedName>
        <fullName evidence="3">Carboxylic ester hydrolase</fullName>
        <ecNumber evidence="3">3.1.1.-</ecNumber>
    </recommendedName>
</protein>
<sequence>MAIDTARAPNGAPVIDTEEGQVQGAVERHVFVFKGIPYAQPPVGNLRWRPPRPVLPWKGIFKADAYGKSSLQSREGCISSAGGDPEALSEDCLYLNVWTPPHVALGSSAAKGAKLPVMVRIHGGAFLLGAGGLPPYNGASVAARGAVIVTFNYRLGHLGNFAHPALDAEVSDGPANFALLDQMAALQWVQRNIAQFGGDPHNVTIVGQSAGSRSVLALYVTELAKGLFHKGIAQSFYGLHEHTRAEALGRGIAFAKALGLPPGVTAADLRALPAEAFWKLPSATFVAPVLTAGDSVLPMGIVEGFLAGKAHKLPLILGSTSDDTSVIEAFGFAPARLVQLLRDQNIDLGVLYPNVTDERELGRRVYLDFVFTRLPRQLADVHSKHSPTWRYYFDYVMDRLRPEAPHGAPHGGDVPFVFDTGALIPEYSVILTEKDRKFAFTVSEYWLEFARTGKPAASAAPEWRAHENGAHGKRDCTLLLRDSIRCEENFRRDILDAFLRASGVITLPPK</sequence>
<name>A0ABZ2KS23_9BACT</name>
<organism evidence="6 7">
    <name type="scientific">Pendulispora rubella</name>
    <dbReference type="NCBI Taxonomy" id="2741070"/>
    <lineage>
        <taxon>Bacteria</taxon>
        <taxon>Pseudomonadati</taxon>
        <taxon>Myxococcota</taxon>
        <taxon>Myxococcia</taxon>
        <taxon>Myxococcales</taxon>
        <taxon>Sorangiineae</taxon>
        <taxon>Pendulisporaceae</taxon>
        <taxon>Pendulispora</taxon>
    </lineage>
</organism>
<feature type="domain" description="Carboxylesterase type B" evidence="5">
    <location>
        <begin position="368"/>
        <end position="466"/>
    </location>
</feature>